<dbReference type="AlphaFoldDB" id="A0A6J6FHQ8"/>
<accession>A0A6J6FHQ8</accession>
<organism evidence="1">
    <name type="scientific">freshwater metagenome</name>
    <dbReference type="NCBI Taxonomy" id="449393"/>
    <lineage>
        <taxon>unclassified sequences</taxon>
        <taxon>metagenomes</taxon>
        <taxon>ecological metagenomes</taxon>
    </lineage>
</organism>
<dbReference type="EMBL" id="CAEZTZ010000110">
    <property type="protein sequence ID" value="CAB4588516.1"/>
    <property type="molecule type" value="Genomic_DNA"/>
</dbReference>
<name>A0A6J6FHQ8_9ZZZZ</name>
<reference evidence="1" key="1">
    <citation type="submission" date="2020-05" db="EMBL/GenBank/DDBJ databases">
        <authorList>
            <person name="Chiriac C."/>
            <person name="Salcher M."/>
            <person name="Ghai R."/>
            <person name="Kavagutti S V."/>
        </authorList>
    </citation>
    <scope>NUCLEOTIDE SEQUENCE</scope>
</reference>
<sequence length="85" mass="9681">MVGARPNRSDDLVGFRCRKDELDVLGWLFDDFEESIEALLRDHMCFVEDENFVPVAGGSKPRPFSKFACVIDPIVARCINFDDVK</sequence>
<proteinExistence type="predicted"/>
<gene>
    <name evidence="1" type="ORF">UFOPK1767_00808</name>
</gene>
<protein>
    <submittedName>
        <fullName evidence="1">Unannotated protein</fullName>
    </submittedName>
</protein>
<evidence type="ECO:0000313" key="1">
    <source>
        <dbReference type="EMBL" id="CAB4588516.1"/>
    </source>
</evidence>